<dbReference type="CDD" id="cd18808">
    <property type="entry name" value="SF1_C_Upf1"/>
    <property type="match status" value="1"/>
</dbReference>
<keyword evidence="3" id="KW-0378">Hydrolase</keyword>
<evidence type="ECO:0000259" key="7">
    <source>
        <dbReference type="SMART" id="SM00382"/>
    </source>
</evidence>
<evidence type="ECO:0000313" key="8">
    <source>
        <dbReference type="EMBL" id="AHB35974.1"/>
    </source>
</evidence>
<evidence type="ECO:0000256" key="2">
    <source>
        <dbReference type="ARBA" id="ARBA00022741"/>
    </source>
</evidence>
<dbReference type="OrthoDB" id="9757917at2"/>
<dbReference type="eggNOG" id="COG0507">
    <property type="taxonomic scope" value="Bacteria"/>
</dbReference>
<keyword evidence="9" id="KW-1185">Reference proteome</keyword>
<evidence type="ECO:0000256" key="1">
    <source>
        <dbReference type="ARBA" id="ARBA00007913"/>
    </source>
</evidence>
<dbReference type="SMART" id="SM00382">
    <property type="entry name" value="AAA"/>
    <property type="match status" value="1"/>
</dbReference>
<proteinExistence type="inferred from homology"/>
<evidence type="ECO:0000256" key="4">
    <source>
        <dbReference type="ARBA" id="ARBA00022806"/>
    </source>
</evidence>
<dbReference type="EMBL" id="CP006682">
    <property type="protein sequence ID" value="AHB35974.1"/>
    <property type="molecule type" value="Genomic_DNA"/>
</dbReference>
<dbReference type="InterPro" id="IPR041679">
    <property type="entry name" value="DNA2/NAM7-like_C"/>
</dbReference>
<sequence>MQNMIKNNENKEIFLDFSFMQNVRFKENHSSLDEIIEKLEIQNVKTYQEFLSFLRNSIMKQGFICLVNDTTRKVNSKSNEDYVYDAIIRMELNTTSQEKLPKETYLGFFVNINPKAPVLTITSIFQTRLSNKAQDFETTIDEASIELIKYKNQFQTDELLRRNLLNSSTIENIGVLVSKFIETKNKWSNYLNFLTDLLSVQRKVALPFLNLSWSRVVKVEKKEFTDDLNSFIVSKTKNKNYFYLSLDSMTLLENKNIYFDVVDLVTIDLLTNNLDKVNNFKVMESLALIPLVNNRALPSLSEFQRDPEVLFDFELDKNKDSKELLSLSELVAIDEKQINFVSYWEEKQNIFLGTRKDLKSILTKHANKLSEWFVLKVTFETDYFIETTNINEKNIIDTYKTGYLAYSGVGEEVLIERSKQVLKRIAEGNTKNPYLINYLFNTKLLELTESTNLQELENYKYELNQEQKEAVNKALNSKDVFILQGPPGTGKTQVICEIIYQLSQKNRKVLISSQNHEAIKNVVDRLPYEPNVNRLRLTNRLNTSSKAQNNFSPERVVYNYYKSIANSVFEYLRTESFSIEEFNNTIMELEKLINNSKGFHQLNNSIRALDIEITTMKSNVQTFKSKRNDLFRKKDKLKDELLNLKNFIELLSTKDFSMAIVISDKLKSLYEMKYQNLFDDFKWNNNLSFMISENFVRTLENICEEVLFSNDIYKEIAALKRDIYQNKKMGNLENVLKLESQISTLEKTLDEVSLIKEFNNFLFSLSKDLDFLKTDLEHELYEVEYSLADDSIINNQEVEINNLEVKLQKLYKSRTENNKELTSLLKKINNKFNLNLDLKNIDLEEILREELNSFSSELEAKQSKREELNEFYSLITSYLKDNYKIEDDFDSEVATNNFTVQMIQESKKYMPTLIKNIINVYAMTLTSSNLFKFNKNEQANKLGLEEISLKSIDVDVVIIDEASKATLLEILMPLIYGKTLILVGDYKQLPPIFKLQPSDVKTVNEQLGKDYDYYELMELLDQSAFKNLVGVNKKEITTLLRTQYRSHRKIMDIVNKFYDGFLKVEQNVSDQKEHNLIVLGNKNKEIINQNSSVYWIDSTYDENDEIFFEQREDNSTSIYNDLEVEITINMVSKLNESVKNLSLDKKPTLAIISFYGLHVKKIKNKLRNHKFKNIEIVVNTVDDFQGKEADYVIVNIVRNPAKLSSKSGREFLKKYERINVAFSRARELLIIVGSKRAVNDITVKIPKTSDPNIINTHEIYSSIIDKIEYDGSFLTLKDI</sequence>
<reference evidence="8 9" key="1">
    <citation type="journal article" date="2014" name="Genome Announc.">
        <title>Complete Genome Sequence of Spiroplasma apis B31T (ATCC 33834), a Bacterium Associated with May Disease of Honeybees (Apis mellifera).</title>
        <authorList>
            <person name="Ku C."/>
            <person name="Lo W.S."/>
            <person name="Chen L.L."/>
            <person name="Kuo C.H."/>
        </authorList>
    </citation>
    <scope>NUCLEOTIDE SEQUENCE [LARGE SCALE GENOMIC DNA]</scope>
    <source>
        <strain evidence="8">B31</strain>
    </source>
</reference>
<dbReference type="AlphaFoldDB" id="V5RHF5"/>
<feature type="coiled-coil region" evidence="6">
    <location>
        <begin position="793"/>
        <end position="820"/>
    </location>
</feature>
<evidence type="ECO:0000256" key="3">
    <source>
        <dbReference type="ARBA" id="ARBA00022801"/>
    </source>
</evidence>
<dbReference type="Gene3D" id="3.40.50.300">
    <property type="entry name" value="P-loop containing nucleotide triphosphate hydrolases"/>
    <property type="match status" value="3"/>
</dbReference>
<gene>
    <name evidence="8" type="ORF">SAPIS_v1c01280</name>
</gene>
<dbReference type="RefSeq" id="WP_023788908.1">
    <property type="nucleotide sequence ID" value="NC_022998.1"/>
</dbReference>
<dbReference type="KEGG" id="sapi:SAPIS_v1c01280"/>
<feature type="domain" description="AAA+ ATPase" evidence="7">
    <location>
        <begin position="477"/>
        <end position="1008"/>
    </location>
</feature>
<dbReference type="Proteomes" id="UP000018550">
    <property type="component" value="Chromosome"/>
</dbReference>
<dbReference type="InterPro" id="IPR003593">
    <property type="entry name" value="AAA+_ATPase"/>
</dbReference>
<keyword evidence="4 8" id="KW-0347">Helicase</keyword>
<dbReference type="eggNOG" id="COG1112">
    <property type="taxonomic scope" value="Bacteria"/>
</dbReference>
<dbReference type="Pfam" id="PF13087">
    <property type="entry name" value="AAA_12"/>
    <property type="match status" value="1"/>
</dbReference>
<dbReference type="PANTHER" id="PTHR43788">
    <property type="entry name" value="DNA2/NAM7 HELICASE FAMILY MEMBER"/>
    <property type="match status" value="1"/>
</dbReference>
<keyword evidence="5" id="KW-0067">ATP-binding</keyword>
<protein>
    <submittedName>
        <fullName evidence="8">Superfamily I DNA/RNA helicase</fullName>
    </submittedName>
</protein>
<dbReference type="GO" id="GO:0043139">
    <property type="term" value="F:5'-3' DNA helicase activity"/>
    <property type="evidence" value="ECO:0007669"/>
    <property type="project" value="TreeGrafter"/>
</dbReference>
<keyword evidence="6" id="KW-0175">Coiled coil</keyword>
<dbReference type="InterPro" id="IPR041677">
    <property type="entry name" value="DNA2/NAM7_AAA_11"/>
</dbReference>
<feature type="coiled-coil region" evidence="6">
    <location>
        <begin position="620"/>
        <end position="654"/>
    </location>
</feature>
<dbReference type="InterPro" id="IPR047187">
    <property type="entry name" value="SF1_C_Upf1"/>
</dbReference>
<evidence type="ECO:0000313" key="9">
    <source>
        <dbReference type="Proteomes" id="UP000018550"/>
    </source>
</evidence>
<comment type="similarity">
    <text evidence="1">Belongs to the DNA2/NAM7 helicase family.</text>
</comment>
<dbReference type="CDD" id="cd17934">
    <property type="entry name" value="DEXXQc_Upf1-like"/>
    <property type="match status" value="1"/>
</dbReference>
<dbReference type="STRING" id="1276258.SAPIS_v1c01280"/>
<dbReference type="InterPro" id="IPR027417">
    <property type="entry name" value="P-loop_NTPase"/>
</dbReference>
<evidence type="ECO:0000256" key="6">
    <source>
        <dbReference type="SAM" id="Coils"/>
    </source>
</evidence>
<dbReference type="GO" id="GO:0005524">
    <property type="term" value="F:ATP binding"/>
    <property type="evidence" value="ECO:0007669"/>
    <property type="project" value="UniProtKB-KW"/>
</dbReference>
<evidence type="ECO:0000256" key="5">
    <source>
        <dbReference type="ARBA" id="ARBA00022840"/>
    </source>
</evidence>
<dbReference type="PATRIC" id="fig|1276258.3.peg.124"/>
<name>V5RHF5_SPIAP</name>
<keyword evidence="2" id="KW-0547">Nucleotide-binding</keyword>
<dbReference type="HOGENOM" id="CLU_263061_0_0_14"/>
<dbReference type="Pfam" id="PF13086">
    <property type="entry name" value="AAA_11"/>
    <property type="match status" value="2"/>
</dbReference>
<organism evidence="8 9">
    <name type="scientific">Spiroplasma apis B31</name>
    <dbReference type="NCBI Taxonomy" id="1276258"/>
    <lineage>
        <taxon>Bacteria</taxon>
        <taxon>Bacillati</taxon>
        <taxon>Mycoplasmatota</taxon>
        <taxon>Mollicutes</taxon>
        <taxon>Entomoplasmatales</taxon>
        <taxon>Spiroplasmataceae</taxon>
        <taxon>Spiroplasma</taxon>
    </lineage>
</organism>
<dbReference type="InterPro" id="IPR050534">
    <property type="entry name" value="Coronavir_polyprotein_1ab"/>
</dbReference>
<dbReference type="PANTHER" id="PTHR43788:SF8">
    <property type="entry name" value="DNA-BINDING PROTEIN SMUBP-2"/>
    <property type="match status" value="1"/>
</dbReference>
<dbReference type="GO" id="GO:0016787">
    <property type="term" value="F:hydrolase activity"/>
    <property type="evidence" value="ECO:0007669"/>
    <property type="project" value="UniProtKB-KW"/>
</dbReference>
<dbReference type="SUPFAM" id="SSF52540">
    <property type="entry name" value="P-loop containing nucleoside triphosphate hydrolases"/>
    <property type="match status" value="1"/>
</dbReference>
<accession>V5RHF5</accession>